<comment type="caution">
    <text evidence="14">The sequence shown here is derived from an EMBL/GenBank/DDBJ whole genome shotgun (WGS) entry which is preliminary data.</text>
</comment>
<dbReference type="PANTHER" id="PTHR46600">
    <property type="entry name" value="THAP DOMAIN-CONTAINING"/>
    <property type="match status" value="1"/>
</dbReference>
<protein>
    <recommendedName>
        <fullName evidence="13">THAP-type domain-containing protein</fullName>
    </recommendedName>
</protein>
<accession>A0AAV1L9B6</accession>
<evidence type="ECO:0000256" key="6">
    <source>
        <dbReference type="ARBA" id="ARBA00023015"/>
    </source>
</evidence>
<keyword evidence="9" id="KW-0804">Transcription</keyword>
<evidence type="ECO:0000256" key="8">
    <source>
        <dbReference type="ARBA" id="ARBA00023125"/>
    </source>
</evidence>
<dbReference type="Proteomes" id="UP001314205">
    <property type="component" value="Unassembled WGS sequence"/>
</dbReference>
<dbReference type="GO" id="GO:0005654">
    <property type="term" value="C:nucleoplasm"/>
    <property type="evidence" value="ECO:0007669"/>
    <property type="project" value="UniProtKB-SubCell"/>
</dbReference>
<evidence type="ECO:0000256" key="9">
    <source>
        <dbReference type="ARBA" id="ARBA00023163"/>
    </source>
</evidence>
<dbReference type="PROSITE" id="PS50950">
    <property type="entry name" value="ZF_THAP"/>
    <property type="match status" value="1"/>
</dbReference>
<dbReference type="AlphaFoldDB" id="A0AAV1L9B6"/>
<sequence length="71" mass="8307">MFISCSVLGCKSRTERKICGITFHSFPFNTVTKSKWLEATGRQNWQPTKYSKICSIHFNADAFIFTKKLYY</sequence>
<keyword evidence="8 12" id="KW-0238">DNA-binding</keyword>
<keyword evidence="11" id="KW-0131">Cell cycle</keyword>
<keyword evidence="10" id="KW-0539">Nucleus</keyword>
<dbReference type="InterPro" id="IPR026516">
    <property type="entry name" value="THAP1/10"/>
</dbReference>
<keyword evidence="4 12" id="KW-0863">Zinc-finger</keyword>
<evidence type="ECO:0000256" key="12">
    <source>
        <dbReference type="PROSITE-ProRule" id="PRU00309"/>
    </source>
</evidence>
<evidence type="ECO:0000256" key="3">
    <source>
        <dbReference type="ARBA" id="ARBA00022723"/>
    </source>
</evidence>
<comment type="subcellular location">
    <subcellularLocation>
        <location evidence="1">Nucleus</location>
        <location evidence="1">Nucleoplasm</location>
    </subcellularLocation>
</comment>
<gene>
    <name evidence="14" type="ORF">PARMNEM_LOCUS12093</name>
</gene>
<keyword evidence="15" id="KW-1185">Reference proteome</keyword>
<dbReference type="Gene3D" id="6.20.210.20">
    <property type="entry name" value="THAP domain"/>
    <property type="match status" value="1"/>
</dbReference>
<dbReference type="GO" id="GO:0008270">
    <property type="term" value="F:zinc ion binding"/>
    <property type="evidence" value="ECO:0007669"/>
    <property type="project" value="UniProtKB-KW"/>
</dbReference>
<evidence type="ECO:0000256" key="4">
    <source>
        <dbReference type="ARBA" id="ARBA00022771"/>
    </source>
</evidence>
<organism evidence="14 15">
    <name type="scientific">Parnassius mnemosyne</name>
    <name type="common">clouded apollo</name>
    <dbReference type="NCBI Taxonomy" id="213953"/>
    <lineage>
        <taxon>Eukaryota</taxon>
        <taxon>Metazoa</taxon>
        <taxon>Ecdysozoa</taxon>
        <taxon>Arthropoda</taxon>
        <taxon>Hexapoda</taxon>
        <taxon>Insecta</taxon>
        <taxon>Pterygota</taxon>
        <taxon>Neoptera</taxon>
        <taxon>Endopterygota</taxon>
        <taxon>Lepidoptera</taxon>
        <taxon>Glossata</taxon>
        <taxon>Ditrysia</taxon>
        <taxon>Papilionoidea</taxon>
        <taxon>Papilionidae</taxon>
        <taxon>Parnassiinae</taxon>
        <taxon>Parnassini</taxon>
        <taxon>Parnassius</taxon>
        <taxon>Driopa</taxon>
    </lineage>
</organism>
<dbReference type="InterPro" id="IPR006612">
    <property type="entry name" value="THAP_Znf"/>
</dbReference>
<dbReference type="EMBL" id="CAVLGL010000087">
    <property type="protein sequence ID" value="CAK1592031.1"/>
    <property type="molecule type" value="Genomic_DNA"/>
</dbReference>
<evidence type="ECO:0000256" key="5">
    <source>
        <dbReference type="ARBA" id="ARBA00022833"/>
    </source>
</evidence>
<keyword evidence="3" id="KW-0479">Metal-binding</keyword>
<feature type="domain" description="THAP-type" evidence="13">
    <location>
        <begin position="1"/>
        <end position="71"/>
    </location>
</feature>
<dbReference type="InterPro" id="IPR038441">
    <property type="entry name" value="THAP_Znf_sf"/>
</dbReference>
<proteinExistence type="inferred from homology"/>
<comment type="similarity">
    <text evidence="2">Belongs to the THAP1 family.</text>
</comment>
<dbReference type="Pfam" id="PF05485">
    <property type="entry name" value="THAP"/>
    <property type="match status" value="1"/>
</dbReference>
<keyword evidence="5" id="KW-0862">Zinc</keyword>
<keyword evidence="7" id="KW-0175">Coiled coil</keyword>
<keyword evidence="6" id="KW-0805">Transcription regulation</keyword>
<evidence type="ECO:0000313" key="14">
    <source>
        <dbReference type="EMBL" id="CAK1592031.1"/>
    </source>
</evidence>
<evidence type="ECO:0000256" key="2">
    <source>
        <dbReference type="ARBA" id="ARBA00006177"/>
    </source>
</evidence>
<dbReference type="GO" id="GO:0043565">
    <property type="term" value="F:sequence-specific DNA binding"/>
    <property type="evidence" value="ECO:0007669"/>
    <property type="project" value="InterPro"/>
</dbReference>
<evidence type="ECO:0000256" key="7">
    <source>
        <dbReference type="ARBA" id="ARBA00023054"/>
    </source>
</evidence>
<dbReference type="SUPFAM" id="SSF57716">
    <property type="entry name" value="Glucocorticoid receptor-like (DNA-binding domain)"/>
    <property type="match status" value="1"/>
</dbReference>
<name>A0AAV1L9B6_9NEOP</name>
<evidence type="ECO:0000256" key="10">
    <source>
        <dbReference type="ARBA" id="ARBA00023242"/>
    </source>
</evidence>
<evidence type="ECO:0000313" key="15">
    <source>
        <dbReference type="Proteomes" id="UP001314205"/>
    </source>
</evidence>
<dbReference type="PANTHER" id="PTHR46600:SF1">
    <property type="entry name" value="THAP DOMAIN-CONTAINING PROTEIN 1"/>
    <property type="match status" value="1"/>
</dbReference>
<evidence type="ECO:0000259" key="13">
    <source>
        <dbReference type="PROSITE" id="PS50950"/>
    </source>
</evidence>
<evidence type="ECO:0000256" key="1">
    <source>
        <dbReference type="ARBA" id="ARBA00004642"/>
    </source>
</evidence>
<evidence type="ECO:0000256" key="11">
    <source>
        <dbReference type="ARBA" id="ARBA00023306"/>
    </source>
</evidence>
<reference evidence="14 15" key="1">
    <citation type="submission" date="2023-11" db="EMBL/GenBank/DDBJ databases">
        <authorList>
            <person name="Hedman E."/>
            <person name="Englund M."/>
            <person name="Stromberg M."/>
            <person name="Nyberg Akerstrom W."/>
            <person name="Nylinder S."/>
            <person name="Jareborg N."/>
            <person name="Kallberg Y."/>
            <person name="Kronander E."/>
        </authorList>
    </citation>
    <scope>NUCLEOTIDE SEQUENCE [LARGE SCALE GENOMIC DNA]</scope>
</reference>